<reference evidence="5 6" key="1">
    <citation type="submission" date="2019-06" db="EMBL/GenBank/DDBJ databases">
        <title>Whole genome sequence for Rhodospirillaceae sp. R148.</title>
        <authorList>
            <person name="Wang G."/>
        </authorList>
    </citation>
    <scope>NUCLEOTIDE SEQUENCE [LARGE SCALE GENOMIC DNA]</scope>
    <source>
        <strain evidence="5 6">R148</strain>
    </source>
</reference>
<sequence>MLDDRSAARQRADAIYEEIRKRICTNRYPPETRLHEEALASEFSVSRTRKAFRSHDEGVPRACWNSHDPKT</sequence>
<gene>
    <name evidence="5" type="ORF">FKG95_29320</name>
</gene>
<comment type="caution">
    <text evidence="5">The sequence shown here is derived from an EMBL/GenBank/DDBJ whole genome shotgun (WGS) entry which is preliminary data.</text>
</comment>
<keyword evidence="6" id="KW-1185">Reference proteome</keyword>
<proteinExistence type="predicted"/>
<name>A0A545SSY7_9PROT</name>
<keyword evidence="3" id="KW-0804">Transcription</keyword>
<dbReference type="GO" id="GO:0003700">
    <property type="term" value="F:DNA-binding transcription factor activity"/>
    <property type="evidence" value="ECO:0007669"/>
    <property type="project" value="InterPro"/>
</dbReference>
<dbReference type="SUPFAM" id="SSF46785">
    <property type="entry name" value="Winged helix' DNA-binding domain"/>
    <property type="match status" value="1"/>
</dbReference>
<evidence type="ECO:0000256" key="1">
    <source>
        <dbReference type="ARBA" id="ARBA00023015"/>
    </source>
</evidence>
<dbReference type="InterPro" id="IPR036390">
    <property type="entry name" value="WH_DNA-bd_sf"/>
</dbReference>
<dbReference type="Gene3D" id="1.10.10.10">
    <property type="entry name" value="Winged helix-like DNA-binding domain superfamily/Winged helix DNA-binding domain"/>
    <property type="match status" value="1"/>
</dbReference>
<evidence type="ECO:0000313" key="5">
    <source>
        <dbReference type="EMBL" id="TQV68080.1"/>
    </source>
</evidence>
<keyword evidence="2" id="KW-0238">DNA-binding</keyword>
<dbReference type="RefSeq" id="WP_142900028.1">
    <property type="nucleotide sequence ID" value="NZ_ML660076.1"/>
</dbReference>
<dbReference type="Proteomes" id="UP000315252">
    <property type="component" value="Unassembled WGS sequence"/>
</dbReference>
<accession>A0A545SSY7</accession>
<dbReference type="Pfam" id="PF00392">
    <property type="entry name" value="GntR"/>
    <property type="match status" value="1"/>
</dbReference>
<feature type="domain" description="HTH gntR-type" evidence="4">
    <location>
        <begin position="12"/>
        <end position="48"/>
    </location>
</feature>
<protein>
    <submittedName>
        <fullName evidence="5">GntR family transcriptional regulator</fullName>
    </submittedName>
</protein>
<dbReference type="InterPro" id="IPR036388">
    <property type="entry name" value="WH-like_DNA-bd_sf"/>
</dbReference>
<organism evidence="5 6">
    <name type="scientific">Denitrobaculum tricleocarpae</name>
    <dbReference type="NCBI Taxonomy" id="2591009"/>
    <lineage>
        <taxon>Bacteria</taxon>
        <taxon>Pseudomonadati</taxon>
        <taxon>Pseudomonadota</taxon>
        <taxon>Alphaproteobacteria</taxon>
        <taxon>Rhodospirillales</taxon>
        <taxon>Rhodospirillaceae</taxon>
        <taxon>Denitrobaculum</taxon>
    </lineage>
</organism>
<dbReference type="GO" id="GO:0003677">
    <property type="term" value="F:DNA binding"/>
    <property type="evidence" value="ECO:0007669"/>
    <property type="project" value="UniProtKB-KW"/>
</dbReference>
<dbReference type="EMBL" id="VHSH01000025">
    <property type="protein sequence ID" value="TQV68080.1"/>
    <property type="molecule type" value="Genomic_DNA"/>
</dbReference>
<dbReference type="AlphaFoldDB" id="A0A545SSY7"/>
<dbReference type="InterPro" id="IPR000524">
    <property type="entry name" value="Tscrpt_reg_HTH_GntR"/>
</dbReference>
<evidence type="ECO:0000259" key="4">
    <source>
        <dbReference type="Pfam" id="PF00392"/>
    </source>
</evidence>
<evidence type="ECO:0000256" key="2">
    <source>
        <dbReference type="ARBA" id="ARBA00023125"/>
    </source>
</evidence>
<keyword evidence="1" id="KW-0805">Transcription regulation</keyword>
<dbReference type="OrthoDB" id="9789310at2"/>
<evidence type="ECO:0000256" key="3">
    <source>
        <dbReference type="ARBA" id="ARBA00023163"/>
    </source>
</evidence>
<evidence type="ECO:0000313" key="6">
    <source>
        <dbReference type="Proteomes" id="UP000315252"/>
    </source>
</evidence>